<protein>
    <submittedName>
        <fullName evidence="2">Uncharacterized protein</fullName>
    </submittedName>
</protein>
<reference evidence="2" key="2">
    <citation type="submission" date="2016-01" db="EMBL/GenBank/DDBJ databases">
        <authorList>
            <person name="Oliw E.H."/>
        </authorList>
    </citation>
    <scope>NUCLEOTIDE SEQUENCE</scope>
</reference>
<proteinExistence type="predicted"/>
<keyword evidence="1" id="KW-0175">Coiled coil</keyword>
<reference evidence="2" key="3">
    <citation type="journal article" date="2017" name="Front. Microbiol.">
        <title>Things Are Getting Hairy: Enterobacteria Bacteriophage vB_PcaM_CBB.</title>
        <authorList>
            <person name="Buttimer C."/>
            <person name="Hendrix H."/>
            <person name="Oliveira H."/>
            <person name="Casey A."/>
            <person name="Neve H."/>
            <person name="McAuliffe O."/>
            <person name="Ross R.P."/>
            <person name="Hill C."/>
            <person name="Noben J.P."/>
            <person name="O'Mahony J."/>
            <person name="Lavigne R."/>
            <person name="Coffey A."/>
        </authorList>
    </citation>
    <scope>NUCLEOTIDE SEQUENCE</scope>
</reference>
<keyword evidence="4" id="KW-1185">Reference proteome</keyword>
<evidence type="ECO:0000313" key="3">
    <source>
        <dbReference type="EMBL" id="AMM44151.1"/>
    </source>
</evidence>
<reference evidence="4" key="1">
    <citation type="submission" date="2016-01" db="EMBL/GenBank/DDBJ databases">
        <title>Isolation and Characterization of Enterobacteria phage CBB.</title>
        <authorList>
            <person name="Buttimer C.T.H."/>
            <person name="Hendrix H."/>
            <person name="Alexandre H."/>
            <person name="O'Mahony J."/>
            <person name="Lavigne R."/>
            <person name="Coffey A."/>
        </authorList>
    </citation>
    <scope>NUCLEOTIDE SEQUENCE [LARGE SCALE GENOMIC DNA]</scope>
</reference>
<name>A0A1L2CU99_9CAUD</name>
<gene>
    <name evidence="2" type="ORF">CBB_35</name>
    <name evidence="3" type="ORF">CBB_588</name>
</gene>
<dbReference type="Proteomes" id="UP000223891">
    <property type="component" value="Segment"/>
</dbReference>
<sequence>MSKQFTHAPKAGGGYEIMFGNNVIDSADTLKEARNKIAKFKREMKFSNLVNKYFNYSDNLKKK</sequence>
<organism evidence="2 4">
    <name type="scientific">Pectobacterium phage vB_PcaM_CBB</name>
    <dbReference type="NCBI Taxonomy" id="2772511"/>
    <lineage>
        <taxon>Viruses</taxon>
        <taxon>Duplodnaviria</taxon>
        <taxon>Heunggongvirae</taxon>
        <taxon>Uroviricota</taxon>
        <taxon>Caudoviricetes</taxon>
        <taxon>Mimasvirus</taxon>
        <taxon>Mimasvirus CBB</taxon>
    </lineage>
</organism>
<evidence type="ECO:0000313" key="2">
    <source>
        <dbReference type="EMBL" id="AMM43600.1"/>
    </source>
</evidence>
<feature type="coiled-coil region" evidence="1">
    <location>
        <begin position="23"/>
        <end position="50"/>
    </location>
</feature>
<evidence type="ECO:0000256" key="1">
    <source>
        <dbReference type="SAM" id="Coils"/>
    </source>
</evidence>
<dbReference type="EMBL" id="KU574722">
    <property type="protein sequence ID" value="AMM43600.1"/>
    <property type="molecule type" value="Genomic_DNA"/>
</dbReference>
<evidence type="ECO:0000313" key="4">
    <source>
        <dbReference type="Proteomes" id="UP000223891"/>
    </source>
</evidence>
<dbReference type="EMBL" id="KU574722">
    <property type="protein sequence ID" value="AMM44151.1"/>
    <property type="molecule type" value="Genomic_DNA"/>
</dbReference>
<accession>A0A1L2CU99</accession>